<dbReference type="PANTHER" id="PTHR35176">
    <property type="entry name" value="HEME OXYGENASE HI_0854-RELATED"/>
    <property type="match status" value="1"/>
</dbReference>
<dbReference type="EMBL" id="BAABJP010000043">
    <property type="protein sequence ID" value="GAA5169501.1"/>
    <property type="molecule type" value="Genomic_DNA"/>
</dbReference>
<dbReference type="InterPro" id="IPR011576">
    <property type="entry name" value="Pyridox_Oxase_N"/>
</dbReference>
<name>A0ABP9QYI5_9PSEU</name>
<evidence type="ECO:0000256" key="1">
    <source>
        <dbReference type="ARBA" id="ARBA00023002"/>
    </source>
</evidence>
<reference evidence="4" key="1">
    <citation type="journal article" date="2019" name="Int. J. Syst. Evol. Microbiol.">
        <title>The Global Catalogue of Microorganisms (GCM) 10K type strain sequencing project: providing services to taxonomists for standard genome sequencing and annotation.</title>
        <authorList>
            <consortium name="The Broad Institute Genomics Platform"/>
            <consortium name="The Broad Institute Genome Sequencing Center for Infectious Disease"/>
            <person name="Wu L."/>
            <person name="Ma J."/>
        </authorList>
    </citation>
    <scope>NUCLEOTIDE SEQUENCE [LARGE SCALE GENOMIC DNA]</scope>
    <source>
        <strain evidence="4">JCM 18303</strain>
    </source>
</reference>
<keyword evidence="4" id="KW-1185">Reference proteome</keyword>
<dbReference type="Gene3D" id="2.30.110.10">
    <property type="entry name" value="Electron Transport, Fmn-binding Protein, Chain A"/>
    <property type="match status" value="1"/>
</dbReference>
<gene>
    <name evidence="3" type="ORF">GCM10023321_65250</name>
</gene>
<accession>A0ABP9QYI5</accession>
<organism evidence="3 4">
    <name type="scientific">Pseudonocardia eucalypti</name>
    <dbReference type="NCBI Taxonomy" id="648755"/>
    <lineage>
        <taxon>Bacteria</taxon>
        <taxon>Bacillati</taxon>
        <taxon>Actinomycetota</taxon>
        <taxon>Actinomycetes</taxon>
        <taxon>Pseudonocardiales</taxon>
        <taxon>Pseudonocardiaceae</taxon>
        <taxon>Pseudonocardia</taxon>
    </lineage>
</organism>
<evidence type="ECO:0000313" key="4">
    <source>
        <dbReference type="Proteomes" id="UP001428817"/>
    </source>
</evidence>
<comment type="caution">
    <text evidence="3">The sequence shown here is derived from an EMBL/GenBank/DDBJ whole genome shotgun (WGS) entry which is preliminary data.</text>
</comment>
<dbReference type="Proteomes" id="UP001428817">
    <property type="component" value="Unassembled WGS sequence"/>
</dbReference>
<evidence type="ECO:0000259" key="2">
    <source>
        <dbReference type="Pfam" id="PF01243"/>
    </source>
</evidence>
<protein>
    <submittedName>
        <fullName evidence="3">Pyridoxamine 5'-phosphate oxidase family protein</fullName>
    </submittedName>
</protein>
<dbReference type="RefSeq" id="WP_185063488.1">
    <property type="nucleotide sequence ID" value="NZ_BAABJP010000043.1"/>
</dbReference>
<keyword evidence="1" id="KW-0560">Oxidoreductase</keyword>
<dbReference type="InterPro" id="IPR012349">
    <property type="entry name" value="Split_barrel_FMN-bd"/>
</dbReference>
<evidence type="ECO:0000313" key="3">
    <source>
        <dbReference type="EMBL" id="GAA5169501.1"/>
    </source>
</evidence>
<dbReference type="Pfam" id="PF01243">
    <property type="entry name" value="PNPOx_N"/>
    <property type="match status" value="1"/>
</dbReference>
<feature type="domain" description="Pyridoxamine 5'-phosphate oxidase N-terminal" evidence="2">
    <location>
        <begin position="7"/>
        <end position="127"/>
    </location>
</feature>
<dbReference type="InterPro" id="IPR052019">
    <property type="entry name" value="F420H2_bilvrd_red/Heme_oxyg"/>
</dbReference>
<dbReference type="SUPFAM" id="SSF50475">
    <property type="entry name" value="FMN-binding split barrel"/>
    <property type="match status" value="1"/>
</dbReference>
<dbReference type="PANTHER" id="PTHR35176:SF6">
    <property type="entry name" value="HEME OXYGENASE HI_0854-RELATED"/>
    <property type="match status" value="1"/>
</dbReference>
<proteinExistence type="predicted"/>
<sequence length="139" mass="15780">MAAMSAEARERFLAEKHVGVISIARSEGPPLAVPVWYQYQPGGDVIVQTGPESVKYRLLEKARAFSLTVQTETPPGYKYVSVSGPVTEIEQETSPEDLRAMAYRYFSKADADEYLKTLENERVVQLHMRPDRWYSTDFS</sequence>